<dbReference type="AlphaFoldDB" id="A0A0A9EDW0"/>
<keyword evidence="1" id="KW-1133">Transmembrane helix</keyword>
<feature type="transmembrane region" description="Helical" evidence="1">
    <location>
        <begin position="21"/>
        <end position="43"/>
    </location>
</feature>
<name>A0A0A9EDW0_ARUDO</name>
<organism evidence="2">
    <name type="scientific">Arundo donax</name>
    <name type="common">Giant reed</name>
    <name type="synonym">Donax arundinaceus</name>
    <dbReference type="NCBI Taxonomy" id="35708"/>
    <lineage>
        <taxon>Eukaryota</taxon>
        <taxon>Viridiplantae</taxon>
        <taxon>Streptophyta</taxon>
        <taxon>Embryophyta</taxon>
        <taxon>Tracheophyta</taxon>
        <taxon>Spermatophyta</taxon>
        <taxon>Magnoliopsida</taxon>
        <taxon>Liliopsida</taxon>
        <taxon>Poales</taxon>
        <taxon>Poaceae</taxon>
        <taxon>PACMAD clade</taxon>
        <taxon>Arundinoideae</taxon>
        <taxon>Arundineae</taxon>
        <taxon>Arundo</taxon>
    </lineage>
</organism>
<evidence type="ECO:0000256" key="1">
    <source>
        <dbReference type="SAM" id="Phobius"/>
    </source>
</evidence>
<reference evidence="2" key="1">
    <citation type="submission" date="2014-09" db="EMBL/GenBank/DDBJ databases">
        <authorList>
            <person name="Magalhaes I.L.F."/>
            <person name="Oliveira U."/>
            <person name="Santos F.R."/>
            <person name="Vidigal T.H.D.A."/>
            <person name="Brescovit A.D."/>
            <person name="Santos A.J."/>
        </authorList>
    </citation>
    <scope>NUCLEOTIDE SEQUENCE</scope>
    <source>
        <tissue evidence="2">Shoot tissue taken approximately 20 cm above the soil surface</tissue>
    </source>
</reference>
<reference evidence="2" key="2">
    <citation type="journal article" date="2015" name="Data Brief">
        <title>Shoot transcriptome of the giant reed, Arundo donax.</title>
        <authorList>
            <person name="Barrero R.A."/>
            <person name="Guerrero F.D."/>
            <person name="Moolhuijzen P."/>
            <person name="Goolsby J.A."/>
            <person name="Tidwell J."/>
            <person name="Bellgard S.E."/>
            <person name="Bellgard M.I."/>
        </authorList>
    </citation>
    <scope>NUCLEOTIDE SEQUENCE</scope>
    <source>
        <tissue evidence="2">Shoot tissue taken approximately 20 cm above the soil surface</tissue>
    </source>
</reference>
<accession>A0A0A9EDW0</accession>
<dbReference type="EMBL" id="GBRH01199644">
    <property type="protein sequence ID" value="JAD98251.1"/>
    <property type="molecule type" value="Transcribed_RNA"/>
</dbReference>
<sequence>MFIRIVVLSCAWYCSRHLCMYVQYHDFILEAWVPSLAFILWVPQLAHKWWKGLAEVGCSGIVFFCRICLRWRRRVPYCW</sequence>
<keyword evidence="1" id="KW-0472">Membrane</keyword>
<keyword evidence="1" id="KW-0812">Transmembrane</keyword>
<proteinExistence type="predicted"/>
<protein>
    <submittedName>
        <fullName evidence="2">Uncharacterized protein</fullName>
    </submittedName>
</protein>
<feature type="transmembrane region" description="Helical" evidence="1">
    <location>
        <begin position="49"/>
        <end position="69"/>
    </location>
</feature>
<evidence type="ECO:0000313" key="2">
    <source>
        <dbReference type="EMBL" id="JAD98251.1"/>
    </source>
</evidence>